<dbReference type="GO" id="GO:0004672">
    <property type="term" value="F:protein kinase activity"/>
    <property type="evidence" value="ECO:0007669"/>
    <property type="project" value="InterPro"/>
</dbReference>
<dbReference type="InterPro" id="IPR056855">
    <property type="entry name" value="ATP-grasp_IQCH"/>
</dbReference>
<name>A0A0V0QWY9_PSEPJ</name>
<dbReference type="PROSITE" id="PS00108">
    <property type="entry name" value="PROTEIN_KINASE_ST"/>
    <property type="match status" value="1"/>
</dbReference>
<dbReference type="EMBL" id="LDAU01000092">
    <property type="protein sequence ID" value="KRX06754.1"/>
    <property type="molecule type" value="Genomic_DNA"/>
</dbReference>
<feature type="region of interest" description="Disordered" evidence="2">
    <location>
        <begin position="2489"/>
        <end position="2508"/>
    </location>
</feature>
<feature type="compositionally biased region" description="Low complexity" evidence="2">
    <location>
        <begin position="2529"/>
        <end position="2546"/>
    </location>
</feature>
<gene>
    <name evidence="4" type="ORF">PPERSA_09156</name>
</gene>
<dbReference type="PROSITE" id="PS50096">
    <property type="entry name" value="IQ"/>
    <property type="match status" value="1"/>
</dbReference>
<feature type="region of interest" description="Disordered" evidence="2">
    <location>
        <begin position="505"/>
        <end position="530"/>
    </location>
</feature>
<feature type="region of interest" description="Disordered" evidence="2">
    <location>
        <begin position="1234"/>
        <end position="1266"/>
    </location>
</feature>
<dbReference type="Pfam" id="PF00069">
    <property type="entry name" value="Pkinase"/>
    <property type="match status" value="1"/>
</dbReference>
<evidence type="ECO:0000259" key="3">
    <source>
        <dbReference type="PROSITE" id="PS50011"/>
    </source>
</evidence>
<keyword evidence="4" id="KW-0418">Kinase</keyword>
<feature type="compositionally biased region" description="Polar residues" evidence="2">
    <location>
        <begin position="678"/>
        <end position="699"/>
    </location>
</feature>
<dbReference type="SUPFAM" id="SSF56112">
    <property type="entry name" value="Protein kinase-like (PK-like)"/>
    <property type="match status" value="1"/>
</dbReference>
<feature type="compositionally biased region" description="Low complexity" evidence="2">
    <location>
        <begin position="754"/>
        <end position="773"/>
    </location>
</feature>
<sequence length="2559" mass="299743">MSKKIKGIYLRQRQRQDEQGKKQPAFIYFECEDIYKMNDMRNLLRRNLYQKNFEQLYKIVDKIGQGASATVYQVKSRETGENFATKMFDRQVLLKEGINTIKALQNEIEIMRQLSGHRNILELFETFETNQHYYIVTKVLSGGSLEQLIRKKKQLTLQNIQYIIKQILQGLDYMHSKGIMHRDIKPDNILFKRNDSSFDLVIADLGFSQSLDINQEALYIKCGTPGFVAPEIWQSNDIALSYNEKCDIFSLGVIAYILLLGYNPFYSKNIRELIQKNESGFIDFEQDIFQKLPKYAKNFLQKCLEINPLNRLNSNDALEHPFLNRQQEARKMKKNGQLKKEKIFISQENQIKKNSLNNDNIKLNKNNIKNNRESLHIAPSLNQSTKGYQFVKDRKQSLTDIEEKVENKLGIVLNKKKSWQTRGSQIQYTSIGSIQVRSPQFKDNLSQNKNVQISLKKNKSPVNFNAAVEQLKNKQEEQKKQLKDNDLSIKLNQFEQKQKLDGTCKNGENISEYSDQSSGQQMDRVQLKRKGTSKNKIKLKIIGQENEESSKNFQINKDENKEYDVVEPKFPLNPYQQNILKMKSIRKTLIMQNFKVPATPLIIEPNQFFQFNTEESSQHNNFSVLQKSRYQSLNQNEENSNSYCNQNQSINNSQANSPHNSYLQNTCAMKTVKKLSNHTSTNSQFPTTLPYSQTGNISPIKQRKVQPYNTIGSPSHYESKNQSSLYLQEQNNRTSQTLSSFRINYNNNNFKSENQNMDNNNINNNNLKNSQQNRKVSEDVLIKPGPVNLQVYNILYSQKHSKNNQSNKQYSKDRISNQINYSQGLGTQQKKLQQEQYQKQQQLQEMMDTPPAPNDKNILNNFQDLFQSFDSSQQQITPKQIQEIQIQQQNQLQQQQQQQFNYNQKQRKSSLFCEVIQDQRKRKSNEQLLNEQQQNNLTKIKEEYVEQEDDEVESEQKKYFNDNKIINIKNEQYNNQAQNNIQQFNKQNIENQLLKSVLLKEQMENLQNNKVENQELLQLNQNNDGNISSQIINQINQQQKQVEEQVQVQQQEEFQQNQQEGMDNLESYSQVFDKNQENRVIKLKQKEDQQQIYITSEEDDDEIQKNLKEKQKNNVYNIVINNKIKKSYDTQNFTRKLNLDENKVQKLNESNLQKEEKEIADIKIHGNLEQKFINEQKKQGLEYQVINYQKVQNNLIQSQDDINDNSKQNLRLQQNGQKFIQSKNHSIKQNMLHNDQTNSECRISNSSKKSSRQFDLSPDQDSEKQNKQLIQDVQVESNNQQINQYQQNFQNKNFYQNQKQINMVQKKLDKIASPSEQNVIVFSNNTNENCVENEEINSQQNIDFNNQQFNFESNNLILNGKIWGQNSQNIKAIQNVENSKKNCKTNDIRNSRNKIISITPKEGTKMIQIMNNRTFDQNGFTQAINQTKGQQEQNIIENQKNININLHKHIEDYYSSHLDTFEETKIINQKEKNHLQQQLNQLKSKNDKIQSKQIQKILQQNQSQFIINSQKQQDITSKVFSKNYEANQQNLSKEIQSPYLDDSLKVSNYTNENNSINNSNKNKQEISDFKTVKQSKYFVDAQNAKQKCRFYFNSIMIQDLNIGKQLISTKEEIKALRKKLDEMSQFPQNSNNLSNKKKLKNGVEQLDQENLINRLQYLVDKFDDSLQNKVDNLKAHRISKPPQILPPELRKNPFADMVPITDVEIEQKGLLNLLNTGKLPKDVDIFPAFETGAPQLDVRDIEVLEYDVKQYEEVQDNFALHHIMFRKFKLVEETPEFESFKRSYKHCFSAIFHYLKQIEKVAKAYELGLFYVDGKKIVAVSKQEEKVTLDHLVDCIVNKENLKNYWKIPGRKYNGEQGKLRAILKIQSTIRMFLGRKQFEKYLSFYRKVKKIQNCAKIYLGFKRTKKRIQQKNEQIYQQFQELQARFKEEWGIIQNKQRIEVHINSFSFDEIKRITMQKQMQRENLQISRIFRLRDPLLTIIYICPFEISQEITEYYYKILELGNVADFRSRLYFITPQNLSAFPSYFSLSKKLLYSPKSLKRIKSLIKNKTCYLFPGYPSNDDIKLCGCLNMPSLSTDPQIHLSISQKSQSRRIFEKIGVPTATGAIEIYEIEELINTLTILLVSHPKVETWVFKIDNEFAGRGIAYLNVDSIKGFTEIVSTMKEENKDAIILNIKQKIGNQLSYKLKLAMPNLFRGFKDYIAQFCKNGGVIEAMPAGGFFQINKLQFPSVSLFIEPNGNCQITNSYDKINGAPFINIGCNFPHKSGKWQQLQKYSKKVGEELYSKGIIGCVSIDFVMFKNPQNNEEEFIQGLGIDCYLNNYNSSFIYFDFQMQGKYEVHQNIYRCKLEDGEISQRNYTYCPFLLHEGLDKLNMKSFFQSCRREGIEYDLVKKIGSTFMLIDMIQSGVLSLMCINDDFQQQIDEVNKAVKFIFNNGGKLLKQNQVIGESNQDQIHLLDIQSKFFLISEKLSQQNQMNRKKDNIKLKNNQDNKYNNEQSINDGNSYQNNNKNSIRIFEEDQNGINTFNSISSSNNNNNSMIGGNSSKVRKYQHKRLILQ</sequence>
<feature type="compositionally biased region" description="Low complexity" evidence="2">
    <location>
        <begin position="836"/>
        <end position="845"/>
    </location>
</feature>
<feature type="region of interest" description="Disordered" evidence="2">
    <location>
        <begin position="678"/>
        <end position="723"/>
    </location>
</feature>
<dbReference type="OrthoDB" id="2117703at2759"/>
<dbReference type="PANTHER" id="PTHR14465:SF0">
    <property type="entry name" value="IQ DOMAIN-CONTAINING PROTEIN H"/>
    <property type="match status" value="1"/>
</dbReference>
<feature type="compositionally biased region" description="Low complexity" evidence="2">
    <location>
        <begin position="633"/>
        <end position="657"/>
    </location>
</feature>
<accession>A0A0V0QWY9</accession>
<dbReference type="Proteomes" id="UP000054937">
    <property type="component" value="Unassembled WGS sequence"/>
</dbReference>
<feature type="region of interest" description="Disordered" evidence="2">
    <location>
        <begin position="836"/>
        <end position="857"/>
    </location>
</feature>
<reference evidence="4 5" key="1">
    <citation type="journal article" date="2015" name="Sci. Rep.">
        <title>Genome of the facultative scuticociliatosis pathogen Pseudocohnilembus persalinus provides insight into its virulence through horizontal gene transfer.</title>
        <authorList>
            <person name="Xiong J."/>
            <person name="Wang G."/>
            <person name="Cheng J."/>
            <person name="Tian M."/>
            <person name="Pan X."/>
            <person name="Warren A."/>
            <person name="Jiang C."/>
            <person name="Yuan D."/>
            <person name="Miao W."/>
        </authorList>
    </citation>
    <scope>NUCLEOTIDE SEQUENCE [LARGE SCALE GENOMIC DNA]</scope>
    <source>
        <strain evidence="4">36N120E</strain>
    </source>
</reference>
<dbReference type="InterPro" id="IPR000719">
    <property type="entry name" value="Prot_kinase_dom"/>
</dbReference>
<dbReference type="Gene3D" id="1.10.510.10">
    <property type="entry name" value="Transferase(Phosphotransferase) domain 1"/>
    <property type="match status" value="1"/>
</dbReference>
<dbReference type="InterPro" id="IPR038752">
    <property type="entry name" value="IQCH"/>
</dbReference>
<feature type="compositionally biased region" description="Polar residues" evidence="2">
    <location>
        <begin position="506"/>
        <end position="523"/>
    </location>
</feature>
<evidence type="ECO:0000256" key="2">
    <source>
        <dbReference type="SAM" id="MobiDB-lite"/>
    </source>
</evidence>
<dbReference type="GO" id="GO:0005524">
    <property type="term" value="F:ATP binding"/>
    <property type="evidence" value="ECO:0007669"/>
    <property type="project" value="InterPro"/>
</dbReference>
<evidence type="ECO:0000313" key="5">
    <source>
        <dbReference type="Proteomes" id="UP000054937"/>
    </source>
</evidence>
<organism evidence="4 5">
    <name type="scientific">Pseudocohnilembus persalinus</name>
    <name type="common">Ciliate</name>
    <dbReference type="NCBI Taxonomy" id="266149"/>
    <lineage>
        <taxon>Eukaryota</taxon>
        <taxon>Sar</taxon>
        <taxon>Alveolata</taxon>
        <taxon>Ciliophora</taxon>
        <taxon>Intramacronucleata</taxon>
        <taxon>Oligohymenophorea</taxon>
        <taxon>Scuticociliatia</taxon>
        <taxon>Philasterida</taxon>
        <taxon>Pseudocohnilembidae</taxon>
        <taxon>Pseudocohnilembus</taxon>
    </lineage>
</organism>
<evidence type="ECO:0000256" key="1">
    <source>
        <dbReference type="SAM" id="Coils"/>
    </source>
</evidence>
<feature type="region of interest" description="Disordered" evidence="2">
    <location>
        <begin position="633"/>
        <end position="661"/>
    </location>
</feature>
<evidence type="ECO:0000313" key="4">
    <source>
        <dbReference type="EMBL" id="KRX06754.1"/>
    </source>
</evidence>
<keyword evidence="5" id="KW-1185">Reference proteome</keyword>
<comment type="caution">
    <text evidence="4">The sequence shown here is derived from an EMBL/GenBank/DDBJ whole genome shotgun (WGS) entry which is preliminary data.</text>
</comment>
<feature type="region of interest" description="Disordered" evidence="2">
    <location>
        <begin position="751"/>
        <end position="774"/>
    </location>
</feature>
<dbReference type="InterPro" id="IPR011009">
    <property type="entry name" value="Kinase-like_dom_sf"/>
</dbReference>
<feature type="domain" description="Protein kinase" evidence="3">
    <location>
        <begin position="57"/>
        <end position="323"/>
    </location>
</feature>
<keyword evidence="1" id="KW-0175">Coiled coil</keyword>
<keyword evidence="4" id="KW-0808">Transferase</keyword>
<feature type="region of interest" description="Disordered" evidence="2">
    <location>
        <begin position="2529"/>
        <end position="2551"/>
    </location>
</feature>
<feature type="compositionally biased region" description="Polar residues" evidence="2">
    <location>
        <begin position="1234"/>
        <end position="1248"/>
    </location>
</feature>
<proteinExistence type="predicted"/>
<dbReference type="SMART" id="SM00220">
    <property type="entry name" value="S_TKc"/>
    <property type="match status" value="1"/>
</dbReference>
<dbReference type="InterPro" id="IPR008271">
    <property type="entry name" value="Ser/Thr_kinase_AS"/>
</dbReference>
<dbReference type="FunFam" id="1.10.510.10:FF:000945">
    <property type="entry name" value="Uncharacterized protein"/>
    <property type="match status" value="1"/>
</dbReference>
<dbReference type="PROSITE" id="PS50011">
    <property type="entry name" value="PROTEIN_KINASE_DOM"/>
    <property type="match status" value="1"/>
</dbReference>
<dbReference type="InParanoid" id="A0A0V0QWY9"/>
<protein>
    <submittedName>
        <fullName evidence="4">Protein kinase-like domain</fullName>
    </submittedName>
</protein>
<feature type="coiled-coil region" evidence="1">
    <location>
        <begin position="1465"/>
        <end position="1495"/>
    </location>
</feature>
<feature type="coiled-coil region" evidence="1">
    <location>
        <begin position="916"/>
        <end position="957"/>
    </location>
</feature>
<feature type="compositionally biased region" description="Polar residues" evidence="2">
    <location>
        <begin position="2491"/>
        <end position="2508"/>
    </location>
</feature>
<dbReference type="PANTHER" id="PTHR14465">
    <property type="entry name" value="IQ DOMAIN-CONTAINING PROTEIN H"/>
    <property type="match status" value="1"/>
</dbReference>
<feature type="coiled-coil region" evidence="1">
    <location>
        <begin position="989"/>
        <end position="1052"/>
    </location>
</feature>
<dbReference type="Pfam" id="PF24923">
    <property type="entry name" value="ATP-grasp_IQCH"/>
    <property type="match status" value="1"/>
</dbReference>